<evidence type="ECO:0000256" key="3">
    <source>
        <dbReference type="SAM" id="MobiDB-lite"/>
    </source>
</evidence>
<proteinExistence type="predicted"/>
<dbReference type="SMART" id="SM00031">
    <property type="entry name" value="DED"/>
    <property type="match status" value="3"/>
</dbReference>
<dbReference type="GO" id="GO:0042981">
    <property type="term" value="P:regulation of apoptotic process"/>
    <property type="evidence" value="ECO:0007669"/>
    <property type="project" value="InterPro"/>
</dbReference>
<dbReference type="SUPFAM" id="SSF47986">
    <property type="entry name" value="DEATH domain"/>
    <property type="match status" value="3"/>
</dbReference>
<dbReference type="InterPro" id="IPR001875">
    <property type="entry name" value="DED_dom"/>
</dbReference>
<feature type="domain" description="DED" evidence="4">
    <location>
        <begin position="262"/>
        <end position="326"/>
    </location>
</feature>
<dbReference type="InParanoid" id="A0A1X7VB70"/>
<feature type="region of interest" description="Disordered" evidence="3">
    <location>
        <begin position="341"/>
        <end position="370"/>
    </location>
</feature>
<feature type="domain" description="DED" evidence="4">
    <location>
        <begin position="377"/>
        <end position="451"/>
    </location>
</feature>
<dbReference type="PANTHER" id="PTHR48169:SF7">
    <property type="entry name" value="CASPASE 10"/>
    <property type="match status" value="1"/>
</dbReference>
<evidence type="ECO:0000313" key="5">
    <source>
        <dbReference type="EnsemblMetazoa" id="Aqu2.1.37271_001"/>
    </source>
</evidence>
<organism evidence="5">
    <name type="scientific">Amphimedon queenslandica</name>
    <name type="common">Sponge</name>
    <dbReference type="NCBI Taxonomy" id="400682"/>
    <lineage>
        <taxon>Eukaryota</taxon>
        <taxon>Metazoa</taxon>
        <taxon>Porifera</taxon>
        <taxon>Demospongiae</taxon>
        <taxon>Heteroscleromorpha</taxon>
        <taxon>Haplosclerida</taxon>
        <taxon>Niphatidae</taxon>
        <taxon>Amphimedon</taxon>
    </lineage>
</organism>
<feature type="coiled-coil region" evidence="2">
    <location>
        <begin position="511"/>
        <end position="552"/>
    </location>
</feature>
<feature type="domain" description="DED" evidence="4">
    <location>
        <begin position="126"/>
        <end position="204"/>
    </location>
</feature>
<dbReference type="OrthoDB" id="100767at2759"/>
<gene>
    <name evidence="5" type="primary">109580752</name>
</gene>
<dbReference type="AlphaFoldDB" id="A0A1X7VB70"/>
<evidence type="ECO:0000259" key="4">
    <source>
        <dbReference type="PROSITE" id="PS50168"/>
    </source>
</evidence>
<name>A0A1X7VB70_AMPQE</name>
<dbReference type="Pfam" id="PF01335">
    <property type="entry name" value="DED"/>
    <property type="match status" value="3"/>
</dbReference>
<keyword evidence="2" id="KW-0175">Coiled coil</keyword>
<dbReference type="InterPro" id="IPR011029">
    <property type="entry name" value="DEATH-like_dom_sf"/>
</dbReference>
<dbReference type="KEGG" id="aqu:109580752"/>
<keyword evidence="1" id="KW-0053">Apoptosis</keyword>
<evidence type="ECO:0000256" key="1">
    <source>
        <dbReference type="ARBA" id="ARBA00022703"/>
    </source>
</evidence>
<dbReference type="PANTHER" id="PTHR48169">
    <property type="entry name" value="DED DOMAIN-CONTAINING PROTEIN"/>
    <property type="match status" value="1"/>
</dbReference>
<evidence type="ECO:0000256" key="2">
    <source>
        <dbReference type="SAM" id="Coils"/>
    </source>
</evidence>
<reference evidence="6" key="1">
    <citation type="journal article" date="2010" name="Nature">
        <title>The Amphimedon queenslandica genome and the evolution of animal complexity.</title>
        <authorList>
            <person name="Srivastava M."/>
            <person name="Simakov O."/>
            <person name="Chapman J."/>
            <person name="Fahey B."/>
            <person name="Gauthier M.E."/>
            <person name="Mitros T."/>
            <person name="Richards G.S."/>
            <person name="Conaco C."/>
            <person name="Dacre M."/>
            <person name="Hellsten U."/>
            <person name="Larroux C."/>
            <person name="Putnam N.H."/>
            <person name="Stanke M."/>
            <person name="Adamska M."/>
            <person name="Darling A."/>
            <person name="Degnan S.M."/>
            <person name="Oakley T.H."/>
            <person name="Plachetzki D.C."/>
            <person name="Zhai Y."/>
            <person name="Adamski M."/>
            <person name="Calcino A."/>
            <person name="Cummins S.F."/>
            <person name="Goodstein D.M."/>
            <person name="Harris C."/>
            <person name="Jackson D.J."/>
            <person name="Leys S.P."/>
            <person name="Shu S."/>
            <person name="Woodcroft B.J."/>
            <person name="Vervoort M."/>
            <person name="Kosik K.S."/>
            <person name="Manning G."/>
            <person name="Degnan B.M."/>
            <person name="Rokhsar D.S."/>
        </authorList>
    </citation>
    <scope>NUCLEOTIDE SEQUENCE [LARGE SCALE GENOMIC DNA]</scope>
</reference>
<feature type="compositionally biased region" description="Low complexity" evidence="3">
    <location>
        <begin position="341"/>
        <end position="352"/>
    </location>
</feature>
<dbReference type="PROSITE" id="PS50168">
    <property type="entry name" value="DED"/>
    <property type="match status" value="4"/>
</dbReference>
<dbReference type="EnsemblMetazoa" id="XM_019994252.1">
    <property type="protein sequence ID" value="XP_019849811.1"/>
    <property type="gene ID" value="LOC109580752"/>
</dbReference>
<dbReference type="GO" id="GO:0006915">
    <property type="term" value="P:apoptotic process"/>
    <property type="evidence" value="ECO:0007669"/>
    <property type="project" value="UniProtKB-KW"/>
</dbReference>
<keyword evidence="6" id="KW-1185">Reference proteome</keyword>
<evidence type="ECO:0000313" key="6">
    <source>
        <dbReference type="Proteomes" id="UP000007879"/>
    </source>
</evidence>
<protein>
    <recommendedName>
        <fullName evidence="4">DED domain-containing protein</fullName>
    </recommendedName>
</protein>
<dbReference type="Gene3D" id="1.10.533.10">
    <property type="entry name" value="Death Domain, Fas"/>
    <property type="match status" value="3"/>
</dbReference>
<feature type="domain" description="DED" evidence="4">
    <location>
        <begin position="5"/>
        <end position="95"/>
    </location>
</feature>
<reference evidence="5" key="2">
    <citation type="submission" date="2017-05" db="UniProtKB">
        <authorList>
            <consortium name="EnsemblMetazoa"/>
        </authorList>
    </citation>
    <scope>IDENTIFICATION</scope>
</reference>
<accession>A0A1X7VB70</accession>
<sequence>MERDMFQRYLKELAEQLGPSDLLELPGILIRRGLLPNHHISVTGKGPSISELVTSFEVLFLYLSEQSLISCHDITLLKDILDDLSKPYLLYPFYEACIGKRQLSSNGSSITAISNVAPSKKKTQEDFALLLLQIGNRLSSENVRTLCYLLQDLLSRFKAAIIQDGVEVLQYVKQRHFITPAQPCFLLTLLRDIDREDLCHIVEEYKMTYLDQTTPPLHSSTETIDIRSPQACCSFFSARAYFKSKKQEDEGNSYTWTRREYRFRLAIKKLADKLCPRDLASMKLLAQSFIPPAELDKIETIIDLFWLLEDHGRLSIDNLYILEELLDEKNHLLNSIYLELSSGSSQPSSRENSLTRRKKHKVVPRDETKSETKIENSFQKMLKCIGSGLTQKETKHLKVLDTAHEETSIKTGIELMYHWKKVRVITERNLDLLRKGLYAIGRQDLCQHISEYHSAVQLAEPNPCLPIEETVTDGSHNVTQTCQKERENSPIAGLQCTENYKETDMKVDFTKEELTIQLQKKDRLIEILKEKLGEQETALQQKDHDNKQLEHQNHRLLLHNHELTVEVAKLEKQLDTNLLATNASKNGIFLSTPV</sequence>
<dbReference type="Proteomes" id="UP000007879">
    <property type="component" value="Unassembled WGS sequence"/>
</dbReference>
<dbReference type="EnsemblMetazoa" id="Aqu2.1.37271_001">
    <property type="protein sequence ID" value="Aqu2.1.37271_001"/>
    <property type="gene ID" value="Aqu2.1.37271"/>
</dbReference>